<protein>
    <submittedName>
        <fullName evidence="1">Uncharacterized protein</fullName>
    </submittedName>
</protein>
<name>A0ABY7VVD6_9BACT</name>
<gene>
    <name evidence="1" type="ORF">PQO03_18715</name>
</gene>
<keyword evidence="2" id="KW-1185">Reference proteome</keyword>
<evidence type="ECO:0000313" key="1">
    <source>
        <dbReference type="EMBL" id="WDE97861.1"/>
    </source>
</evidence>
<dbReference type="EMBL" id="CP117812">
    <property type="protein sequence ID" value="WDE97861.1"/>
    <property type="molecule type" value="Genomic_DNA"/>
</dbReference>
<proteinExistence type="predicted"/>
<reference evidence="1 2" key="1">
    <citation type="submission" date="2023-02" db="EMBL/GenBank/DDBJ databases">
        <title>Genome sequence of Lentisphaera profundi SAORIC-696.</title>
        <authorList>
            <person name="Kim e."/>
            <person name="Cho J.-C."/>
            <person name="Choi A."/>
            <person name="Kang I."/>
        </authorList>
    </citation>
    <scope>NUCLEOTIDE SEQUENCE [LARGE SCALE GENOMIC DNA]</scope>
    <source>
        <strain evidence="1 2">SAORIC-696</strain>
    </source>
</reference>
<dbReference type="Proteomes" id="UP001214250">
    <property type="component" value="Chromosome 2"/>
</dbReference>
<sequence length="203" mass="23701">MDSIQPNDGWDEFDWERVMRQSDLYANKYMKLFSEFGEITDADAYIMEQLEEFQLPGMEEDDLDFDIESEPFDPIEMNTPAYFYERDKSYLLLRQVSVGWCNIFSTLLLKEDRDFGVKIIFHLGRSLAYYQGSLADGKYDLPASFISAGKRGLQNLNDALGLMERLGEHNKRYLTITVAMMGHLRQIHDQMIGHLTKLRTLKK</sequence>
<organism evidence="1 2">
    <name type="scientific">Lentisphaera profundi</name>
    <dbReference type="NCBI Taxonomy" id="1658616"/>
    <lineage>
        <taxon>Bacteria</taxon>
        <taxon>Pseudomonadati</taxon>
        <taxon>Lentisphaerota</taxon>
        <taxon>Lentisphaeria</taxon>
        <taxon>Lentisphaerales</taxon>
        <taxon>Lentisphaeraceae</taxon>
        <taxon>Lentisphaera</taxon>
    </lineage>
</organism>
<dbReference type="RefSeq" id="WP_274152507.1">
    <property type="nucleotide sequence ID" value="NZ_CP117812.1"/>
</dbReference>
<evidence type="ECO:0000313" key="2">
    <source>
        <dbReference type="Proteomes" id="UP001214250"/>
    </source>
</evidence>
<accession>A0ABY7VVD6</accession>